<keyword evidence="4" id="KW-0472">Membrane</keyword>
<dbReference type="SUPFAM" id="SSF50939">
    <property type="entry name" value="Sialidases"/>
    <property type="match status" value="1"/>
</dbReference>
<sequence length="456" mass="50627">MKSKKISKLFYLSFILIFWILIFTLTCKNPSGPGIDFNLRNWYMTAIAEGPGYTGNITYGDNTEIKPTDYMSKAKGMLFTNQENIYYRIPALLTLPNGDILAFADKRTGGAGDLPNQIEVMVRKSTNNGTNFNEAKRITPQSTSKKDGHGDTAVVLDKKTGHILALVAAGQGFVQSTPHDPIRIKVIRSKDNGENWSDPIDITSQVYGDGCKDPTRRYWYAAFVSSGNGLQLRNGRIMFIINVRESSSTSATSFRNYALYSDDGGYKWKVSRGSPKNPKGGNEAKVVELNDGSLLMHIRWTPNRLQSRSYDYGETWTEATVINGIPASHSNGDLIVYTSKKNKYDKDRLITLVDKRPWGNNYNKCICNGNGNCNAGTPGCPTFYVSYDEGYTWTNSKKLYANHAGYSSLAILKDGSIGILAELGNSWNGPIYFLKTSIEWCNPNDNPCSPNVSAKK</sequence>
<evidence type="ECO:0000256" key="2">
    <source>
        <dbReference type="ARBA" id="ARBA00009348"/>
    </source>
</evidence>
<evidence type="ECO:0000259" key="5">
    <source>
        <dbReference type="Pfam" id="PF13859"/>
    </source>
</evidence>
<accession>A0A5C8EAX2</accession>
<keyword evidence="4" id="KW-0812">Transmembrane</keyword>
<feature type="domain" description="Sialidase" evidence="5">
    <location>
        <begin position="89"/>
        <end position="320"/>
    </location>
</feature>
<dbReference type="GO" id="GO:0004308">
    <property type="term" value="F:exo-alpha-sialidase activity"/>
    <property type="evidence" value="ECO:0007669"/>
    <property type="project" value="UniProtKB-EC"/>
</dbReference>
<dbReference type="PANTHER" id="PTHR10628">
    <property type="entry name" value="SIALIDASE"/>
    <property type="match status" value="1"/>
</dbReference>
<protein>
    <recommendedName>
        <fullName evidence="3">exo-alpha-sialidase</fullName>
        <ecNumber evidence="3">3.2.1.18</ecNumber>
    </recommendedName>
</protein>
<evidence type="ECO:0000256" key="4">
    <source>
        <dbReference type="SAM" id="Phobius"/>
    </source>
</evidence>
<dbReference type="GO" id="GO:0005737">
    <property type="term" value="C:cytoplasm"/>
    <property type="evidence" value="ECO:0007669"/>
    <property type="project" value="TreeGrafter"/>
</dbReference>
<gene>
    <name evidence="6" type="ORF">EPJ69_01655</name>
</gene>
<comment type="caution">
    <text evidence="6">The sequence shown here is derived from an EMBL/GenBank/DDBJ whole genome shotgun (WGS) entry which is preliminary data.</text>
</comment>
<dbReference type="RefSeq" id="WP_147735686.1">
    <property type="nucleotide sequence ID" value="NZ_SAXX01000003.1"/>
</dbReference>
<keyword evidence="4" id="KW-1133">Transmembrane helix</keyword>
<dbReference type="AlphaFoldDB" id="A0A5C8EAX2"/>
<dbReference type="CDD" id="cd15482">
    <property type="entry name" value="Sialidase_non-viral"/>
    <property type="match status" value="1"/>
</dbReference>
<dbReference type="EC" id="3.2.1.18" evidence="3"/>
<evidence type="ECO:0000256" key="1">
    <source>
        <dbReference type="ARBA" id="ARBA00000427"/>
    </source>
</evidence>
<evidence type="ECO:0000256" key="3">
    <source>
        <dbReference type="ARBA" id="ARBA00012733"/>
    </source>
</evidence>
<feature type="transmembrane region" description="Helical" evidence="4">
    <location>
        <begin position="9"/>
        <end position="26"/>
    </location>
</feature>
<dbReference type="Proteomes" id="UP000324707">
    <property type="component" value="Unassembled WGS sequence"/>
</dbReference>
<comment type="similarity">
    <text evidence="2">Belongs to the glycosyl hydrolase 33 family.</text>
</comment>
<dbReference type="Gene3D" id="2.120.10.10">
    <property type="match status" value="1"/>
</dbReference>
<name>A0A5C8EAX2_9SPIR</name>
<dbReference type="GO" id="GO:0009313">
    <property type="term" value="P:oligosaccharide catabolic process"/>
    <property type="evidence" value="ECO:0007669"/>
    <property type="project" value="TreeGrafter"/>
</dbReference>
<proteinExistence type="inferred from homology"/>
<dbReference type="PANTHER" id="PTHR10628:SF30">
    <property type="entry name" value="EXO-ALPHA-SIALIDASE"/>
    <property type="match status" value="1"/>
</dbReference>
<dbReference type="InterPro" id="IPR026856">
    <property type="entry name" value="Sialidase_fam"/>
</dbReference>
<evidence type="ECO:0000313" key="7">
    <source>
        <dbReference type="Proteomes" id="UP000324707"/>
    </source>
</evidence>
<dbReference type="EMBL" id="SAXX01000003">
    <property type="protein sequence ID" value="TXJ34906.1"/>
    <property type="molecule type" value="Genomic_DNA"/>
</dbReference>
<dbReference type="InterPro" id="IPR011040">
    <property type="entry name" value="Sialidase"/>
</dbReference>
<dbReference type="Pfam" id="PF13859">
    <property type="entry name" value="BNR_3"/>
    <property type="match status" value="1"/>
</dbReference>
<reference evidence="6 7" key="1">
    <citation type="journal article" date="1992" name="Lakartidningen">
        <title>[Penicillin V and not amoxicillin is the first choice preparation in acute otitis].</title>
        <authorList>
            <person name="Kamme C."/>
            <person name="Lundgren K."/>
            <person name="Prellner K."/>
        </authorList>
    </citation>
    <scope>NUCLEOTIDE SEQUENCE [LARGE SCALE GENOMIC DNA]</scope>
    <source>
        <strain evidence="6 7">PC5538III-lc</strain>
    </source>
</reference>
<comment type="catalytic activity">
    <reaction evidence="1">
        <text>Hydrolysis of alpha-(2-&gt;3)-, alpha-(2-&gt;6)-, alpha-(2-&gt;8)- glycosidic linkages of terminal sialic acid residues in oligosaccharides, glycoproteins, glycolipids, colominic acid and synthetic substrates.</text>
        <dbReference type="EC" id="3.2.1.18"/>
    </reaction>
</comment>
<dbReference type="InterPro" id="IPR036278">
    <property type="entry name" value="Sialidase_sf"/>
</dbReference>
<evidence type="ECO:0000313" key="6">
    <source>
        <dbReference type="EMBL" id="TXJ34906.1"/>
    </source>
</evidence>
<organism evidence="6 7">
    <name type="scientific">Brachyspira aalborgi</name>
    <dbReference type="NCBI Taxonomy" id="29522"/>
    <lineage>
        <taxon>Bacteria</taxon>
        <taxon>Pseudomonadati</taxon>
        <taxon>Spirochaetota</taxon>
        <taxon>Spirochaetia</taxon>
        <taxon>Brachyspirales</taxon>
        <taxon>Brachyspiraceae</taxon>
        <taxon>Brachyspira</taxon>
    </lineage>
</organism>
<dbReference type="GO" id="GO:0016020">
    <property type="term" value="C:membrane"/>
    <property type="evidence" value="ECO:0007669"/>
    <property type="project" value="TreeGrafter"/>
</dbReference>
<dbReference type="GO" id="GO:0006689">
    <property type="term" value="P:ganglioside catabolic process"/>
    <property type="evidence" value="ECO:0007669"/>
    <property type="project" value="TreeGrafter"/>
</dbReference>